<protein>
    <recommendedName>
        <fullName evidence="10">Type II secretion system protein M</fullName>
        <shortName evidence="10">T2SS protein M</shortName>
    </recommendedName>
    <alternativeName>
        <fullName evidence="10">General secretion pathway protein M</fullName>
    </alternativeName>
</protein>
<dbReference type="GO" id="GO:0015627">
    <property type="term" value="C:type II protein secretion system complex"/>
    <property type="evidence" value="ECO:0007669"/>
    <property type="project" value="InterPro"/>
</dbReference>
<sequence>MKQQLEALLEGRSERERVILIGGAVLAVVLIVWLAGIQPLLKAHAQAEARLEQRQQGYVWMQQAAAQIKAAGGSASSPALSGSPQQQITGAARQLDIKLSRIEPQNAGGYSVWIARSDYNNAVRFVDVLARAGLSIEAVNINLLDQPGTVSLRVVVGGAS</sequence>
<dbReference type="GO" id="GO:0005886">
    <property type="term" value="C:plasma membrane"/>
    <property type="evidence" value="ECO:0007669"/>
    <property type="project" value="UniProtKB-SubCell"/>
</dbReference>
<dbReference type="InterPro" id="IPR007690">
    <property type="entry name" value="T2SS_GspM"/>
</dbReference>
<evidence type="ECO:0000256" key="5">
    <source>
        <dbReference type="ARBA" id="ARBA00022519"/>
    </source>
</evidence>
<evidence type="ECO:0000256" key="6">
    <source>
        <dbReference type="ARBA" id="ARBA00022692"/>
    </source>
</evidence>
<keyword evidence="3 10" id="KW-0813">Transport</keyword>
<reference evidence="12 13" key="1">
    <citation type="submission" date="2020-12" db="EMBL/GenBank/DDBJ databases">
        <authorList>
            <person name="Shan Y."/>
        </authorList>
    </citation>
    <scope>NUCLEOTIDE SEQUENCE [LARGE SCALE GENOMIC DNA]</scope>
    <source>
        <strain evidence="13">csc3.9</strain>
    </source>
</reference>
<dbReference type="SUPFAM" id="SSF103054">
    <property type="entry name" value="General secretion pathway protein M, EpsM"/>
    <property type="match status" value="1"/>
</dbReference>
<dbReference type="InterPro" id="IPR023229">
    <property type="entry name" value="T2SS_M_periplasmic_sf"/>
</dbReference>
<keyword evidence="7 10" id="KW-0653">Protein transport</keyword>
<evidence type="ECO:0000313" key="13">
    <source>
        <dbReference type="Proteomes" id="UP000596063"/>
    </source>
</evidence>
<dbReference type="AlphaFoldDB" id="A0A7T4QY95"/>
<keyword evidence="5 10" id="KW-0997">Cell inner membrane</keyword>
<dbReference type="RefSeq" id="WP_198568408.1">
    <property type="nucleotide sequence ID" value="NZ_CP066167.1"/>
</dbReference>
<accession>A0A7T4QY95</accession>
<evidence type="ECO:0000256" key="9">
    <source>
        <dbReference type="ARBA" id="ARBA00023136"/>
    </source>
</evidence>
<keyword evidence="9 10" id="KW-0472">Membrane</keyword>
<evidence type="ECO:0000256" key="2">
    <source>
        <dbReference type="ARBA" id="ARBA00010637"/>
    </source>
</evidence>
<comment type="subcellular location">
    <subcellularLocation>
        <location evidence="1">Cell inner membrane</location>
        <topology evidence="1">Single-pass membrane protein</topology>
    </subcellularLocation>
</comment>
<gene>
    <name evidence="12" type="ORF">I6N98_10970</name>
</gene>
<comment type="function">
    <text evidence="10">Inner membrane component of the type II secretion system required for the energy-dependent secretion of extracellular factors such as proteases and toxins from the periplasm.</text>
</comment>
<name>A0A7T4QY95_9GAMM</name>
<comment type="similarity">
    <text evidence="2 10">Belongs to the GSP M family.</text>
</comment>
<dbReference type="Gene3D" id="3.30.1360.100">
    <property type="entry name" value="General secretion pathway protein M, EpsM"/>
    <property type="match status" value="1"/>
</dbReference>
<evidence type="ECO:0000256" key="1">
    <source>
        <dbReference type="ARBA" id="ARBA00004377"/>
    </source>
</evidence>
<evidence type="ECO:0000256" key="10">
    <source>
        <dbReference type="PIRNR" id="PIRNR006291"/>
    </source>
</evidence>
<evidence type="ECO:0000256" key="11">
    <source>
        <dbReference type="SAM" id="Phobius"/>
    </source>
</evidence>
<dbReference type="GO" id="GO:0015628">
    <property type="term" value="P:protein secretion by the type II secretion system"/>
    <property type="evidence" value="ECO:0007669"/>
    <property type="project" value="InterPro"/>
</dbReference>
<evidence type="ECO:0000256" key="8">
    <source>
        <dbReference type="ARBA" id="ARBA00022989"/>
    </source>
</evidence>
<keyword evidence="4 10" id="KW-1003">Cell membrane</keyword>
<dbReference type="Pfam" id="PF04612">
    <property type="entry name" value="T2SSM"/>
    <property type="match status" value="1"/>
</dbReference>
<keyword evidence="8 11" id="KW-1133">Transmembrane helix</keyword>
<proteinExistence type="inferred from homology"/>
<organism evidence="12 13">
    <name type="scientific">Spongiibacter nanhainus</name>
    <dbReference type="NCBI Taxonomy" id="2794344"/>
    <lineage>
        <taxon>Bacteria</taxon>
        <taxon>Pseudomonadati</taxon>
        <taxon>Pseudomonadota</taxon>
        <taxon>Gammaproteobacteria</taxon>
        <taxon>Cellvibrionales</taxon>
        <taxon>Spongiibacteraceae</taxon>
        <taxon>Spongiibacter</taxon>
    </lineage>
</organism>
<feature type="transmembrane region" description="Helical" evidence="11">
    <location>
        <begin position="18"/>
        <end position="41"/>
    </location>
</feature>
<keyword evidence="13" id="KW-1185">Reference proteome</keyword>
<keyword evidence="6 11" id="KW-0812">Transmembrane</keyword>
<evidence type="ECO:0000313" key="12">
    <source>
        <dbReference type="EMBL" id="QQD16906.1"/>
    </source>
</evidence>
<dbReference type="EMBL" id="CP066167">
    <property type="protein sequence ID" value="QQD16906.1"/>
    <property type="molecule type" value="Genomic_DNA"/>
</dbReference>
<evidence type="ECO:0000256" key="4">
    <source>
        <dbReference type="ARBA" id="ARBA00022475"/>
    </source>
</evidence>
<dbReference type="KEGG" id="snan:I6N98_10970"/>
<dbReference type="Proteomes" id="UP000596063">
    <property type="component" value="Chromosome"/>
</dbReference>
<evidence type="ECO:0000256" key="7">
    <source>
        <dbReference type="ARBA" id="ARBA00022927"/>
    </source>
</evidence>
<evidence type="ECO:0000256" key="3">
    <source>
        <dbReference type="ARBA" id="ARBA00022448"/>
    </source>
</evidence>
<dbReference type="PIRSF" id="PIRSF006291">
    <property type="entry name" value="GspM"/>
    <property type="match status" value="1"/>
</dbReference>